<evidence type="ECO:0000313" key="1">
    <source>
        <dbReference type="Ensembl" id="ENSMGAP00000027599.1"/>
    </source>
</evidence>
<dbReference type="AlphaFoldDB" id="A0A803Y752"/>
<accession>A0A803Y752</accession>
<reference evidence="1 2" key="1">
    <citation type="journal article" date="2010" name="PLoS Biol.">
        <title>Multi-platform next-generation sequencing of the domestic turkey (Meleagris gallopavo): genome assembly and analysis.</title>
        <authorList>
            <person name="Dalloul R.A."/>
            <person name="Long J.A."/>
            <person name="Zimin A.V."/>
            <person name="Aslam L."/>
            <person name="Beal K."/>
            <person name="Blomberg L.A."/>
            <person name="Bouffard P."/>
            <person name="Burt D.W."/>
            <person name="Crasta O."/>
            <person name="Crooijmans R.P."/>
            <person name="Cooper K."/>
            <person name="Coulombe R.A."/>
            <person name="De S."/>
            <person name="Delany M.E."/>
            <person name="Dodgson J.B."/>
            <person name="Dong J.J."/>
            <person name="Evans C."/>
            <person name="Frederickson K.M."/>
            <person name="Flicek P."/>
            <person name="Florea L."/>
            <person name="Folkerts O."/>
            <person name="Groenen M.A."/>
            <person name="Harkins T.T."/>
            <person name="Herrero J."/>
            <person name="Hoffmann S."/>
            <person name="Megens H.J."/>
            <person name="Jiang A."/>
            <person name="de Jong P."/>
            <person name="Kaiser P."/>
            <person name="Kim H."/>
            <person name="Kim K.W."/>
            <person name="Kim S."/>
            <person name="Langenberger D."/>
            <person name="Lee M.K."/>
            <person name="Lee T."/>
            <person name="Mane S."/>
            <person name="Marcais G."/>
            <person name="Marz M."/>
            <person name="McElroy A.P."/>
            <person name="Modise T."/>
            <person name="Nefedov M."/>
            <person name="Notredame C."/>
            <person name="Paton I.R."/>
            <person name="Payne W.S."/>
            <person name="Pertea G."/>
            <person name="Prickett D."/>
            <person name="Puiu D."/>
            <person name="Qioa D."/>
            <person name="Raineri E."/>
            <person name="Ruffier M."/>
            <person name="Salzberg S.L."/>
            <person name="Schatz M.C."/>
            <person name="Scheuring C."/>
            <person name="Schmidt C.J."/>
            <person name="Schroeder S."/>
            <person name="Searle S.M."/>
            <person name="Smith E.J."/>
            <person name="Smith J."/>
            <person name="Sonstegard T.S."/>
            <person name="Stadler P.F."/>
            <person name="Tafer H."/>
            <person name="Tu Z.J."/>
            <person name="Van Tassell C.P."/>
            <person name="Vilella A.J."/>
            <person name="Williams K.P."/>
            <person name="Yorke J.A."/>
            <person name="Zhang L."/>
            <person name="Zhang H.B."/>
            <person name="Zhang X."/>
            <person name="Zhang Y."/>
            <person name="Reed K.M."/>
        </authorList>
    </citation>
    <scope>NUCLEOTIDE SEQUENCE [LARGE SCALE GENOMIC DNA]</scope>
</reference>
<dbReference type="GO" id="GO:0046961">
    <property type="term" value="F:proton-transporting ATPase activity, rotational mechanism"/>
    <property type="evidence" value="ECO:0007669"/>
    <property type="project" value="InterPro"/>
</dbReference>
<dbReference type="PANTHER" id="PTHR11028">
    <property type="entry name" value="VACUOLAR ATP SYNTHASE SUBUNIT AC39"/>
    <property type="match status" value="1"/>
</dbReference>
<reference evidence="1" key="2">
    <citation type="submission" date="2025-08" db="UniProtKB">
        <authorList>
            <consortium name="Ensembl"/>
        </authorList>
    </citation>
    <scope>IDENTIFICATION</scope>
</reference>
<dbReference type="InParanoid" id="A0A803Y752"/>
<dbReference type="GeneTree" id="ENSGT00950000185355"/>
<name>A0A803Y752_MELGA</name>
<dbReference type="InterPro" id="IPR016727">
    <property type="entry name" value="ATPase_V0-cplx_dsu"/>
</dbReference>
<sequence>MPGYSEFYFNVDHGYLEGLVRGFKAGILTSADYVNLAQCETLEGKSAGFFHLGRNTVPWTAEEWKHWEPNLKMQT</sequence>
<protein>
    <submittedName>
        <fullName evidence="1">Uncharacterized protein</fullName>
    </submittedName>
</protein>
<dbReference type="GO" id="GO:0033179">
    <property type="term" value="C:proton-transporting V-type ATPase, V0 domain"/>
    <property type="evidence" value="ECO:0007669"/>
    <property type="project" value="InterPro"/>
</dbReference>
<dbReference type="Ensembl" id="ENSMGAT00000030075.1">
    <property type="protein sequence ID" value="ENSMGAP00000027599.1"/>
    <property type="gene ID" value="ENSMGAG00000022567.1"/>
</dbReference>
<keyword evidence="2" id="KW-1185">Reference proteome</keyword>
<proteinExistence type="predicted"/>
<reference evidence="1" key="3">
    <citation type="submission" date="2025-09" db="UniProtKB">
        <authorList>
            <consortium name="Ensembl"/>
        </authorList>
    </citation>
    <scope>IDENTIFICATION</scope>
</reference>
<evidence type="ECO:0000313" key="2">
    <source>
        <dbReference type="Proteomes" id="UP000001645"/>
    </source>
</evidence>
<dbReference type="Proteomes" id="UP000001645">
    <property type="component" value="Chromosome 3"/>
</dbReference>
<organism evidence="1 2">
    <name type="scientific">Meleagris gallopavo</name>
    <name type="common">Wild turkey</name>
    <dbReference type="NCBI Taxonomy" id="9103"/>
    <lineage>
        <taxon>Eukaryota</taxon>
        <taxon>Metazoa</taxon>
        <taxon>Chordata</taxon>
        <taxon>Craniata</taxon>
        <taxon>Vertebrata</taxon>
        <taxon>Euteleostomi</taxon>
        <taxon>Archelosauria</taxon>
        <taxon>Archosauria</taxon>
        <taxon>Dinosauria</taxon>
        <taxon>Saurischia</taxon>
        <taxon>Theropoda</taxon>
        <taxon>Coelurosauria</taxon>
        <taxon>Aves</taxon>
        <taxon>Neognathae</taxon>
        <taxon>Galloanserae</taxon>
        <taxon>Galliformes</taxon>
        <taxon>Phasianidae</taxon>
        <taxon>Meleagridinae</taxon>
        <taxon>Meleagris</taxon>
    </lineage>
</organism>